<dbReference type="Proteomes" id="UP001054945">
    <property type="component" value="Unassembled WGS sequence"/>
</dbReference>
<name>A0AAV4Y4U9_CAEEX</name>
<evidence type="ECO:0000313" key="3">
    <source>
        <dbReference type="Proteomes" id="UP001054945"/>
    </source>
</evidence>
<accession>A0AAV4Y4U9</accession>
<dbReference type="EMBL" id="BPLR01018737">
    <property type="protein sequence ID" value="GIZ01924.1"/>
    <property type="molecule type" value="Genomic_DNA"/>
</dbReference>
<gene>
    <name evidence="2" type="ORF">CEXT_148991</name>
</gene>
<sequence length="88" mass="9840">MPTHTLLALISPDHSTTGRREKKNQTKKGGHVTERLRTGSRFGLQLEPSTNYAGVQHTGYYSRKLNVVDAQHQHGSFKTEFLVGQPLP</sequence>
<evidence type="ECO:0000313" key="2">
    <source>
        <dbReference type="EMBL" id="GIZ01924.1"/>
    </source>
</evidence>
<reference evidence="2 3" key="1">
    <citation type="submission" date="2021-06" db="EMBL/GenBank/DDBJ databases">
        <title>Caerostris extrusa draft genome.</title>
        <authorList>
            <person name="Kono N."/>
            <person name="Arakawa K."/>
        </authorList>
    </citation>
    <scope>NUCLEOTIDE SEQUENCE [LARGE SCALE GENOMIC DNA]</scope>
</reference>
<keyword evidence="3" id="KW-1185">Reference proteome</keyword>
<protein>
    <submittedName>
        <fullName evidence="2">Uncharacterized protein</fullName>
    </submittedName>
</protein>
<comment type="caution">
    <text evidence="2">The sequence shown here is derived from an EMBL/GenBank/DDBJ whole genome shotgun (WGS) entry which is preliminary data.</text>
</comment>
<proteinExistence type="predicted"/>
<dbReference type="AlphaFoldDB" id="A0AAV4Y4U9"/>
<feature type="compositionally biased region" description="Basic residues" evidence="1">
    <location>
        <begin position="20"/>
        <end position="30"/>
    </location>
</feature>
<feature type="region of interest" description="Disordered" evidence="1">
    <location>
        <begin position="1"/>
        <end position="32"/>
    </location>
</feature>
<organism evidence="2 3">
    <name type="scientific">Caerostris extrusa</name>
    <name type="common">Bark spider</name>
    <name type="synonym">Caerostris bankana</name>
    <dbReference type="NCBI Taxonomy" id="172846"/>
    <lineage>
        <taxon>Eukaryota</taxon>
        <taxon>Metazoa</taxon>
        <taxon>Ecdysozoa</taxon>
        <taxon>Arthropoda</taxon>
        <taxon>Chelicerata</taxon>
        <taxon>Arachnida</taxon>
        <taxon>Araneae</taxon>
        <taxon>Araneomorphae</taxon>
        <taxon>Entelegynae</taxon>
        <taxon>Araneoidea</taxon>
        <taxon>Araneidae</taxon>
        <taxon>Caerostris</taxon>
    </lineage>
</organism>
<evidence type="ECO:0000256" key="1">
    <source>
        <dbReference type="SAM" id="MobiDB-lite"/>
    </source>
</evidence>